<proteinExistence type="inferred from homology"/>
<dbReference type="Proteomes" id="UP000182264">
    <property type="component" value="Chromosome"/>
</dbReference>
<evidence type="ECO:0000313" key="6">
    <source>
        <dbReference type="Proteomes" id="UP000182264"/>
    </source>
</evidence>
<dbReference type="GO" id="GO:0016787">
    <property type="term" value="F:hydrolase activity"/>
    <property type="evidence" value="ECO:0007669"/>
    <property type="project" value="UniProtKB-KW"/>
</dbReference>
<dbReference type="PANTHER" id="PTHR43804:SF7">
    <property type="entry name" value="LD18447P"/>
    <property type="match status" value="1"/>
</dbReference>
<dbReference type="GO" id="GO:0003747">
    <property type="term" value="F:translation release factor activity"/>
    <property type="evidence" value="ECO:0007669"/>
    <property type="project" value="InterPro"/>
</dbReference>
<dbReference type="Gene3D" id="3.30.160.20">
    <property type="match status" value="1"/>
</dbReference>
<protein>
    <submittedName>
        <fullName evidence="5">Peptidyl-tRNA hydrolase</fullName>
    </submittedName>
</protein>
<keyword evidence="6" id="KW-1185">Reference proteome</keyword>
<dbReference type="AlphaFoldDB" id="A0A1L3GHC6"/>
<reference evidence="5 6" key="1">
    <citation type="journal article" date="2017" name="Genome Announc.">
        <title>Complete Genome Sequences of Two Acetylene-Fermenting Pelobacter acetylenicus Strains.</title>
        <authorList>
            <person name="Sutton J.M."/>
            <person name="Baesman S.M."/>
            <person name="Fierst J.L."/>
            <person name="Poret-Peterson A.T."/>
            <person name="Oremland R.S."/>
            <person name="Dunlap D.S."/>
            <person name="Akob D.M."/>
        </authorList>
    </citation>
    <scope>NUCLEOTIDE SEQUENCE [LARGE SCALE GENOMIC DNA]</scope>
    <source>
        <strain evidence="5 6">DSM 3247</strain>
    </source>
</reference>
<dbReference type="SUPFAM" id="SSF75620">
    <property type="entry name" value="Release factor"/>
    <property type="match status" value="1"/>
</dbReference>
<feature type="region of interest" description="Disordered" evidence="3">
    <location>
        <begin position="66"/>
        <end position="107"/>
    </location>
</feature>
<comment type="similarity">
    <text evidence="1">Belongs to the prokaryotic/mitochondrial release factor family.</text>
</comment>
<feature type="region of interest" description="Disordered" evidence="3">
    <location>
        <begin position="1"/>
        <end position="24"/>
    </location>
</feature>
<organism evidence="5 6">
    <name type="scientific">Syntrophotalea acetylenica</name>
    <name type="common">Pelobacter acetylenicus</name>
    <dbReference type="NCBI Taxonomy" id="29542"/>
    <lineage>
        <taxon>Bacteria</taxon>
        <taxon>Pseudomonadati</taxon>
        <taxon>Thermodesulfobacteriota</taxon>
        <taxon>Desulfuromonadia</taxon>
        <taxon>Desulfuromonadales</taxon>
        <taxon>Syntrophotaleaceae</taxon>
        <taxon>Syntrophotalea</taxon>
    </lineage>
</organism>
<name>A0A1L3GHC6_SYNAC</name>
<dbReference type="STRING" id="29542.A6070_02630"/>
<dbReference type="InterPro" id="IPR000352">
    <property type="entry name" value="Pep_chain_release_fac_I"/>
</dbReference>
<dbReference type="RefSeq" id="WP_072286927.1">
    <property type="nucleotide sequence ID" value="NZ_CP015455.1"/>
</dbReference>
<feature type="domain" description="Prokaryotic-type class I peptide chain release factors" evidence="4">
    <location>
        <begin position="2"/>
        <end position="101"/>
    </location>
</feature>
<evidence type="ECO:0000313" key="5">
    <source>
        <dbReference type="EMBL" id="APG25078.1"/>
    </source>
</evidence>
<sequence length="107" mass="12232">MSLHKHDLEITYYKAGGPGGQHRNKTETAVRIHHRPSGITVTASEQRSRQANLEKALQRMAARLAALQRKAPRRIATRPGKAAKERRLQAKRQHSERKRQRRSLPDA</sequence>
<evidence type="ECO:0000259" key="4">
    <source>
        <dbReference type="Pfam" id="PF00472"/>
    </source>
</evidence>
<dbReference type="InterPro" id="IPR050057">
    <property type="entry name" value="Prokaryotic/Mito_RF"/>
</dbReference>
<gene>
    <name evidence="5" type="ORF">A7E75_08660</name>
</gene>
<dbReference type="EMBL" id="CP015518">
    <property type="protein sequence ID" value="APG25078.1"/>
    <property type="molecule type" value="Genomic_DNA"/>
</dbReference>
<keyword evidence="2" id="KW-0488">Methylation</keyword>
<dbReference type="PANTHER" id="PTHR43804">
    <property type="entry name" value="LD18447P"/>
    <property type="match status" value="1"/>
</dbReference>
<dbReference type="KEGG" id="pace:A6070_02630"/>
<evidence type="ECO:0000256" key="3">
    <source>
        <dbReference type="SAM" id="MobiDB-lite"/>
    </source>
</evidence>
<feature type="compositionally biased region" description="Basic residues" evidence="3">
    <location>
        <begin position="89"/>
        <end position="107"/>
    </location>
</feature>
<dbReference type="Pfam" id="PF00472">
    <property type="entry name" value="RF-1"/>
    <property type="match status" value="1"/>
</dbReference>
<accession>A0A1L3GHC6</accession>
<dbReference type="OrthoDB" id="9815709at2"/>
<dbReference type="InterPro" id="IPR045853">
    <property type="entry name" value="Pep_chain_release_fac_I_sf"/>
</dbReference>
<evidence type="ECO:0000256" key="2">
    <source>
        <dbReference type="ARBA" id="ARBA00022481"/>
    </source>
</evidence>
<keyword evidence="5" id="KW-0378">Hydrolase</keyword>
<evidence type="ECO:0000256" key="1">
    <source>
        <dbReference type="ARBA" id="ARBA00010835"/>
    </source>
</evidence>